<dbReference type="InterPro" id="IPR011701">
    <property type="entry name" value="MFS"/>
</dbReference>
<dbReference type="InterPro" id="IPR036259">
    <property type="entry name" value="MFS_trans_sf"/>
</dbReference>
<keyword evidence="3 4" id="KW-0472">Membrane</keyword>
<dbReference type="Proteomes" id="UP000051587">
    <property type="component" value="Unassembled WGS sequence"/>
</dbReference>
<dbReference type="AlphaFoldDB" id="A0A0P1F8G7"/>
<feature type="transmembrane region" description="Helical" evidence="4">
    <location>
        <begin position="216"/>
        <end position="241"/>
    </location>
</feature>
<dbReference type="CDD" id="cd06174">
    <property type="entry name" value="MFS"/>
    <property type="match status" value="1"/>
</dbReference>
<name>A0A0P1F8G7_THAGE</name>
<dbReference type="Pfam" id="PF07690">
    <property type="entry name" value="MFS_1"/>
    <property type="match status" value="1"/>
</dbReference>
<organism evidence="5 6">
    <name type="scientific">Thalassovita gelatinovora</name>
    <name type="common">Thalassobius gelatinovorus</name>
    <dbReference type="NCBI Taxonomy" id="53501"/>
    <lineage>
        <taxon>Bacteria</taxon>
        <taxon>Pseudomonadati</taxon>
        <taxon>Pseudomonadota</taxon>
        <taxon>Alphaproteobacteria</taxon>
        <taxon>Rhodobacterales</taxon>
        <taxon>Roseobacteraceae</taxon>
        <taxon>Thalassovita</taxon>
    </lineage>
</organism>
<feature type="transmembrane region" description="Helical" evidence="4">
    <location>
        <begin position="371"/>
        <end position="390"/>
    </location>
</feature>
<evidence type="ECO:0000313" key="6">
    <source>
        <dbReference type="Proteomes" id="UP000051587"/>
    </source>
</evidence>
<keyword evidence="2 4" id="KW-1133">Transmembrane helix</keyword>
<reference evidence="5 6" key="1">
    <citation type="submission" date="2015-09" db="EMBL/GenBank/DDBJ databases">
        <authorList>
            <consortium name="Swine Surveillance"/>
        </authorList>
    </citation>
    <scope>NUCLEOTIDE SEQUENCE [LARGE SCALE GENOMIC DNA]</scope>
    <source>
        <strain evidence="5 6">CECT 4357</strain>
    </source>
</reference>
<dbReference type="EMBL" id="CYSA01000015">
    <property type="protein sequence ID" value="CUH64283.1"/>
    <property type="molecule type" value="Genomic_DNA"/>
</dbReference>
<feature type="transmembrane region" description="Helical" evidence="4">
    <location>
        <begin position="176"/>
        <end position="196"/>
    </location>
</feature>
<dbReference type="OrthoDB" id="9774288at2"/>
<keyword evidence="6" id="KW-1185">Reference proteome</keyword>
<evidence type="ECO:0000256" key="3">
    <source>
        <dbReference type="ARBA" id="ARBA00023136"/>
    </source>
</evidence>
<keyword evidence="1 4" id="KW-0812">Transmembrane</keyword>
<dbReference type="Gene3D" id="1.20.1250.20">
    <property type="entry name" value="MFS general substrate transporter like domains"/>
    <property type="match status" value="2"/>
</dbReference>
<evidence type="ECO:0000256" key="4">
    <source>
        <dbReference type="SAM" id="Phobius"/>
    </source>
</evidence>
<evidence type="ECO:0000256" key="2">
    <source>
        <dbReference type="ARBA" id="ARBA00022989"/>
    </source>
</evidence>
<dbReference type="SUPFAM" id="SSF103473">
    <property type="entry name" value="MFS general substrate transporter"/>
    <property type="match status" value="1"/>
</dbReference>
<dbReference type="GO" id="GO:0022857">
    <property type="term" value="F:transmembrane transporter activity"/>
    <property type="evidence" value="ECO:0007669"/>
    <property type="project" value="InterPro"/>
</dbReference>
<feature type="transmembrane region" description="Helical" evidence="4">
    <location>
        <begin position="68"/>
        <end position="96"/>
    </location>
</feature>
<feature type="transmembrane region" description="Helical" evidence="4">
    <location>
        <begin position="286"/>
        <end position="304"/>
    </location>
</feature>
<feature type="transmembrane region" description="Helical" evidence="4">
    <location>
        <begin position="102"/>
        <end position="124"/>
    </location>
</feature>
<evidence type="ECO:0000313" key="5">
    <source>
        <dbReference type="EMBL" id="CUH64283.1"/>
    </source>
</evidence>
<sequence>MFRNPIPLAQAHDLPFWRRPISLLFLMAMAMPVAFATWSALLNNFVIEVAQFDGSDIGWLHTVREIPGFFAIGVIALIMVIREQVLGVVALILLGVATAMTAWFPSLGGILTITMLSSIGFHYYETVNQSLQLQWLPKDRAPQTLGWLLATGSAATLVAYVLIVLSWDALGLTYNIVYMLSGGFTAVVAIFCLLAYPQFEAPNPQVKKFVLRRRYWLYYALQFMAGARRQIFTVFAGFMMVERFGFDVHEVTSLYLINLVLNMGLAPVFGKIVARFGERRALIFEYSGLVAVFLAYGGIYWFGWGVMLASFLYVVDHMFFALALALKTYFQKIADPGDIAPTAAVAFTINHIAAVFLPALLGYLWLVSPGAVFFLAAGMAATSLALSLMIPRHPEPGNETLFSRFLPAPAE</sequence>
<accession>A0A0P1F8G7</accession>
<feature type="transmembrane region" description="Helical" evidence="4">
    <location>
        <begin position="145"/>
        <end position="170"/>
    </location>
</feature>
<feature type="transmembrane region" description="Helical" evidence="4">
    <location>
        <begin position="20"/>
        <end position="47"/>
    </location>
</feature>
<dbReference type="RefSeq" id="WP_058262397.1">
    <property type="nucleotide sequence ID" value="NZ_CP051181.1"/>
</dbReference>
<protein>
    <submittedName>
        <fullName evidence="5">Major Facilitator Superfamily protein</fullName>
    </submittedName>
</protein>
<gene>
    <name evidence="5" type="ORF">TG4357_01188</name>
</gene>
<dbReference type="STRING" id="53501.SAMN04488043_11167"/>
<proteinExistence type="predicted"/>
<feature type="transmembrane region" description="Helical" evidence="4">
    <location>
        <begin position="342"/>
        <end position="365"/>
    </location>
</feature>
<feature type="transmembrane region" description="Helical" evidence="4">
    <location>
        <begin position="253"/>
        <end position="274"/>
    </location>
</feature>
<feature type="transmembrane region" description="Helical" evidence="4">
    <location>
        <begin position="310"/>
        <end position="330"/>
    </location>
</feature>
<evidence type="ECO:0000256" key="1">
    <source>
        <dbReference type="ARBA" id="ARBA00022692"/>
    </source>
</evidence>